<dbReference type="PANTHER" id="PTHR44086:SF10">
    <property type="entry name" value="THIOSULFATE SULFURTRANSFERASE_RHODANESE-LIKE DOMAIN-CONTAINING PROTEIN 3"/>
    <property type="match status" value="1"/>
</dbReference>
<evidence type="ECO:0000259" key="1">
    <source>
        <dbReference type="PROSITE" id="PS50206"/>
    </source>
</evidence>
<name>A0A3D8JWQ0_9BURK</name>
<gene>
    <name evidence="2" type="ORF">DWV00_18355</name>
</gene>
<feature type="domain" description="Rhodanese" evidence="1">
    <location>
        <begin position="288"/>
        <end position="483"/>
    </location>
</feature>
<dbReference type="PANTHER" id="PTHR44086">
    <property type="entry name" value="THIOSULFATE SULFURTRANSFERASE RDL2, MITOCHONDRIAL-RELATED"/>
    <property type="match status" value="1"/>
</dbReference>
<organism evidence="2 3">
    <name type="scientific">Trinickia dinghuensis</name>
    <dbReference type="NCBI Taxonomy" id="2291023"/>
    <lineage>
        <taxon>Bacteria</taxon>
        <taxon>Pseudomonadati</taxon>
        <taxon>Pseudomonadota</taxon>
        <taxon>Betaproteobacteria</taxon>
        <taxon>Burkholderiales</taxon>
        <taxon>Burkholderiaceae</taxon>
        <taxon>Trinickia</taxon>
    </lineage>
</organism>
<accession>A0A3D8JWQ0</accession>
<reference evidence="2 3" key="1">
    <citation type="submission" date="2018-08" db="EMBL/GenBank/DDBJ databases">
        <title>Paraburkholderia sp. DHOM06 isolated from forest soil.</title>
        <authorList>
            <person name="Gao Z.-H."/>
            <person name="Qiu L.-H."/>
        </authorList>
    </citation>
    <scope>NUCLEOTIDE SEQUENCE [LARGE SCALE GENOMIC DNA]</scope>
    <source>
        <strain evidence="2 3">DHOM06</strain>
    </source>
</reference>
<protein>
    <submittedName>
        <fullName evidence="2">Sulfurtransferase</fullName>
    </submittedName>
</protein>
<keyword evidence="3" id="KW-1185">Reference proteome</keyword>
<dbReference type="Proteomes" id="UP000256838">
    <property type="component" value="Unassembled WGS sequence"/>
</dbReference>
<dbReference type="Gene3D" id="3.40.250.10">
    <property type="entry name" value="Rhodanese-like domain"/>
    <property type="match status" value="4"/>
</dbReference>
<dbReference type="OrthoDB" id="9789585at2"/>
<feature type="domain" description="Rhodanese" evidence="1">
    <location>
        <begin position="143"/>
        <end position="234"/>
    </location>
</feature>
<evidence type="ECO:0000313" key="2">
    <source>
        <dbReference type="EMBL" id="RDU97222.1"/>
    </source>
</evidence>
<evidence type="ECO:0000313" key="3">
    <source>
        <dbReference type="Proteomes" id="UP000256838"/>
    </source>
</evidence>
<dbReference type="GO" id="GO:0004792">
    <property type="term" value="F:thiosulfate-cyanide sulfurtransferase activity"/>
    <property type="evidence" value="ECO:0007669"/>
    <property type="project" value="TreeGrafter"/>
</dbReference>
<dbReference type="InterPro" id="IPR036873">
    <property type="entry name" value="Rhodanese-like_dom_sf"/>
</dbReference>
<dbReference type="CDD" id="cd01534">
    <property type="entry name" value="4RHOD_Repeat_3"/>
    <property type="match status" value="1"/>
</dbReference>
<comment type="caution">
    <text evidence="2">The sequence shown here is derived from an EMBL/GenBank/DDBJ whole genome shotgun (WGS) entry which is preliminary data.</text>
</comment>
<sequence length="542" mass="58943">MTSLTPSLVDASTLKRWLRDGAEIALIDVREHGQYGEAHLFHGVPLPYSRLELEIGRLVPRRTARTVLYDADATVALDAAERLAELGYTNVHVLADGTRGWQKAGYTLFAGVNVPSKTFGELVEHAYGTPRITARELAAKRERGEAVVILDGRPLGEYRKMTIPSSICCPNGELGYRIRELVPDDATPIVINCAGRTRSIIGAQTLINLGLPNPVMALANGTQGWFLEDLPLEHGSARRYPEAVAPAALDSMRDASRTLAGRCAVPEVDAETFAQWAHDAARTLYLCDVRTPEEFAAGSLPGAQHTPGGQLIQATDQYVAVRHARIVLFDSDGVRAPIVAAWLRQLGHDAIVLRGGLASGVSLPVVPESVGTTLEETGAAALADALEAARVHVVDLRPSMRFRGAHVPGSRWAIRPRLPDLHERREHRGLSPERDIVLIADERGVAELFAAEWRRRTPDDRRRVMVLAGGFAAWAAAGLPVSSTPDAPPDEACIDYLFFVHDRHDGNKAAARQYLAWETGLLAQLDDDERGTFRIGASAVTK</sequence>
<feature type="domain" description="Rhodanese" evidence="1">
    <location>
        <begin position="20"/>
        <end position="110"/>
    </location>
</feature>
<dbReference type="SUPFAM" id="SSF52821">
    <property type="entry name" value="Rhodanese/Cell cycle control phosphatase"/>
    <property type="match status" value="4"/>
</dbReference>
<dbReference type="RefSeq" id="WP_115535033.1">
    <property type="nucleotide sequence ID" value="NZ_QRGA01000010.1"/>
</dbReference>
<dbReference type="SMART" id="SM00450">
    <property type="entry name" value="RHOD"/>
    <property type="match status" value="4"/>
</dbReference>
<dbReference type="Pfam" id="PF00581">
    <property type="entry name" value="Rhodanese"/>
    <property type="match status" value="4"/>
</dbReference>
<dbReference type="InterPro" id="IPR001763">
    <property type="entry name" value="Rhodanese-like_dom"/>
</dbReference>
<dbReference type="EMBL" id="QRGA01000010">
    <property type="protein sequence ID" value="RDU97222.1"/>
    <property type="molecule type" value="Genomic_DNA"/>
</dbReference>
<proteinExistence type="predicted"/>
<dbReference type="AlphaFoldDB" id="A0A3D8JWQ0"/>
<keyword evidence="2" id="KW-0808">Transferase</keyword>
<dbReference type="PROSITE" id="PS50206">
    <property type="entry name" value="RHODANESE_3"/>
    <property type="match status" value="3"/>
</dbReference>